<reference evidence="3 4" key="1">
    <citation type="submission" date="2019-03" db="EMBL/GenBank/DDBJ databases">
        <title>Genomic Encyclopedia of Type Strains, Phase IV (KMG-IV): sequencing the most valuable type-strain genomes for metagenomic binning, comparative biology and taxonomic classification.</title>
        <authorList>
            <person name="Goeker M."/>
        </authorList>
    </citation>
    <scope>NUCLEOTIDE SEQUENCE [LARGE SCALE GENOMIC DNA]</scope>
    <source>
        <strain evidence="3 4">DSM 654</strain>
    </source>
</reference>
<name>A0A4R3U5D5_ROSSA</name>
<dbReference type="RefSeq" id="WP_243655903.1">
    <property type="nucleotide sequence ID" value="NZ_CBCSGL010000145.1"/>
</dbReference>
<comment type="similarity">
    <text evidence="1">Belongs to the RelE toxin family.</text>
</comment>
<sequence>MSRLIWSQTALLDVQRLFRFLAPKNLNAVKRAVKAIRQGVNVLGQQPGAGRPIEGMPDEFREWIIDFGDSGYVARYRIDSDTVTILAARHQKEVDQFGMLSAINVERRPPSQRNGIRDRVEYAVGVEQIARDAADFFGSAAGRAFHGCGWSLGFGLAPGVMTVAV</sequence>
<dbReference type="EMBL" id="SMBU01000107">
    <property type="protein sequence ID" value="TCU80218.1"/>
    <property type="molecule type" value="Genomic_DNA"/>
</dbReference>
<dbReference type="PANTHER" id="PTHR33755">
    <property type="entry name" value="TOXIN PARE1-RELATED"/>
    <property type="match status" value="1"/>
</dbReference>
<dbReference type="Pfam" id="PF05016">
    <property type="entry name" value="ParE_toxin"/>
    <property type="match status" value="1"/>
</dbReference>
<dbReference type="PANTHER" id="PTHR33755:SF7">
    <property type="entry name" value="TOXIN MODULE OF TOXIN-ANTITOXIN SYSTEM RELE_STBE FAMILY"/>
    <property type="match status" value="1"/>
</dbReference>
<evidence type="ECO:0000313" key="4">
    <source>
        <dbReference type="Proteomes" id="UP000295110"/>
    </source>
</evidence>
<gene>
    <name evidence="3" type="ORF">EV671_11071</name>
</gene>
<dbReference type="AlphaFoldDB" id="A0A4R3U5D5"/>
<proteinExistence type="inferred from homology"/>
<keyword evidence="2" id="KW-1277">Toxin-antitoxin system</keyword>
<protein>
    <submittedName>
        <fullName evidence="3">Plasmid stabilization system protein ParE</fullName>
    </submittedName>
</protein>
<evidence type="ECO:0000313" key="3">
    <source>
        <dbReference type="EMBL" id="TCU80218.1"/>
    </source>
</evidence>
<keyword evidence="4" id="KW-1185">Reference proteome</keyword>
<dbReference type="InterPro" id="IPR007712">
    <property type="entry name" value="RelE/ParE_toxin"/>
</dbReference>
<dbReference type="InterPro" id="IPR051803">
    <property type="entry name" value="TA_system_RelE-like_toxin"/>
</dbReference>
<evidence type="ECO:0000256" key="1">
    <source>
        <dbReference type="ARBA" id="ARBA00006226"/>
    </source>
</evidence>
<evidence type="ECO:0000256" key="2">
    <source>
        <dbReference type="ARBA" id="ARBA00022649"/>
    </source>
</evidence>
<comment type="caution">
    <text evidence="3">The sequence shown here is derived from an EMBL/GenBank/DDBJ whole genome shotgun (WGS) entry which is preliminary data.</text>
</comment>
<accession>A0A4R3U5D5</accession>
<dbReference type="InterPro" id="IPR035093">
    <property type="entry name" value="RelE/ParE_toxin_dom_sf"/>
</dbReference>
<dbReference type="Proteomes" id="UP000295110">
    <property type="component" value="Unassembled WGS sequence"/>
</dbReference>
<organism evidence="3 4">
    <name type="scientific">Roseateles saccharophilus</name>
    <name type="common">Pseudomonas saccharophila</name>
    <dbReference type="NCBI Taxonomy" id="304"/>
    <lineage>
        <taxon>Bacteria</taxon>
        <taxon>Pseudomonadati</taxon>
        <taxon>Pseudomonadota</taxon>
        <taxon>Betaproteobacteria</taxon>
        <taxon>Burkholderiales</taxon>
        <taxon>Sphaerotilaceae</taxon>
        <taxon>Roseateles</taxon>
    </lineage>
</organism>
<dbReference type="Gene3D" id="3.30.2310.20">
    <property type="entry name" value="RelE-like"/>
    <property type="match status" value="1"/>
</dbReference>